<sequence>MKTGWCSSLLQRTVSNSDSYVGYQGFTFTTSKFGKPAIAIGKYKFNKSSKCRGPKVIWNCNWTSRGSYITTSRRGQPQLFLRGHRYYLDKRTRNKLKNYWMCGRWSVGCRAALTTFDNKVVKMRNIHTHLPDWHRRGKAPGSPSSGFGFESCE</sequence>
<proteinExistence type="predicted"/>
<dbReference type="Gene3D" id="2.20.25.240">
    <property type="match status" value="1"/>
</dbReference>
<dbReference type="InterPro" id="IPR007588">
    <property type="entry name" value="Znf_FLYWCH"/>
</dbReference>
<organism evidence="6 7">
    <name type="scientific">Plutella xylostella</name>
    <name type="common">Diamondback moth</name>
    <name type="synonym">Plutella maculipennis</name>
    <dbReference type="NCBI Taxonomy" id="51655"/>
    <lineage>
        <taxon>Eukaryota</taxon>
        <taxon>Metazoa</taxon>
        <taxon>Ecdysozoa</taxon>
        <taxon>Arthropoda</taxon>
        <taxon>Hexapoda</taxon>
        <taxon>Insecta</taxon>
        <taxon>Pterygota</taxon>
        <taxon>Neoptera</taxon>
        <taxon>Endopterygota</taxon>
        <taxon>Lepidoptera</taxon>
        <taxon>Glossata</taxon>
        <taxon>Ditrysia</taxon>
        <taxon>Yponomeutoidea</taxon>
        <taxon>Plutellidae</taxon>
        <taxon>Plutella</taxon>
    </lineage>
</organism>
<keyword evidence="2" id="KW-0863">Zinc-finger</keyword>
<evidence type="ECO:0000256" key="3">
    <source>
        <dbReference type="ARBA" id="ARBA00022833"/>
    </source>
</evidence>
<keyword evidence="7" id="KW-1185">Reference proteome</keyword>
<feature type="domain" description="FLYWCH-type" evidence="5">
    <location>
        <begin position="70"/>
        <end position="129"/>
    </location>
</feature>
<keyword evidence="1" id="KW-0479">Metal-binding</keyword>
<gene>
    <name evidence="6" type="ORF">JYU34_004446</name>
</gene>
<reference evidence="6 7" key="1">
    <citation type="submission" date="2021-06" db="EMBL/GenBank/DDBJ databases">
        <title>A haploid diamondback moth (Plutella xylostella L.) genome assembly resolves 31 chromosomes and identifies a diamide resistance mutation.</title>
        <authorList>
            <person name="Ward C.M."/>
            <person name="Perry K.D."/>
            <person name="Baker G."/>
            <person name="Powis K."/>
            <person name="Heckel D.G."/>
            <person name="Baxter S.W."/>
        </authorList>
    </citation>
    <scope>NUCLEOTIDE SEQUENCE [LARGE SCALE GENOMIC DNA]</scope>
    <source>
        <strain evidence="6 7">LV</strain>
        <tissue evidence="6">Single pupa</tissue>
    </source>
</reference>
<accession>A0ABQ7QY03</accession>
<comment type="caution">
    <text evidence="6">The sequence shown here is derived from an EMBL/GenBank/DDBJ whole genome shotgun (WGS) entry which is preliminary data.</text>
</comment>
<dbReference type="Pfam" id="PF04500">
    <property type="entry name" value="FLYWCH"/>
    <property type="match status" value="1"/>
</dbReference>
<evidence type="ECO:0000259" key="5">
    <source>
        <dbReference type="Pfam" id="PF04500"/>
    </source>
</evidence>
<dbReference type="Proteomes" id="UP000823941">
    <property type="component" value="Chromosome 6"/>
</dbReference>
<evidence type="ECO:0000256" key="2">
    <source>
        <dbReference type="ARBA" id="ARBA00022771"/>
    </source>
</evidence>
<keyword evidence="3" id="KW-0862">Zinc</keyword>
<protein>
    <recommendedName>
        <fullName evidence="5">FLYWCH-type domain-containing protein</fullName>
    </recommendedName>
</protein>
<evidence type="ECO:0000256" key="1">
    <source>
        <dbReference type="ARBA" id="ARBA00022723"/>
    </source>
</evidence>
<feature type="compositionally biased region" description="Low complexity" evidence="4">
    <location>
        <begin position="140"/>
        <end position="153"/>
    </location>
</feature>
<feature type="region of interest" description="Disordered" evidence="4">
    <location>
        <begin position="132"/>
        <end position="153"/>
    </location>
</feature>
<evidence type="ECO:0000313" key="7">
    <source>
        <dbReference type="Proteomes" id="UP000823941"/>
    </source>
</evidence>
<evidence type="ECO:0000256" key="4">
    <source>
        <dbReference type="SAM" id="MobiDB-lite"/>
    </source>
</evidence>
<dbReference type="EMBL" id="JAHIBW010000006">
    <property type="protein sequence ID" value="KAG7309931.1"/>
    <property type="molecule type" value="Genomic_DNA"/>
</dbReference>
<evidence type="ECO:0000313" key="6">
    <source>
        <dbReference type="EMBL" id="KAG7309931.1"/>
    </source>
</evidence>
<name>A0ABQ7QY03_PLUXY</name>